<dbReference type="Pfam" id="PF08263">
    <property type="entry name" value="LRRNT_2"/>
    <property type="match status" value="1"/>
</dbReference>
<dbReference type="InterPro" id="IPR011009">
    <property type="entry name" value="Kinase-like_dom_sf"/>
</dbReference>
<gene>
    <name evidence="9" type="ORF">CTI12_AA401180</name>
</gene>
<dbReference type="InterPro" id="IPR032675">
    <property type="entry name" value="LRR_dom_sf"/>
</dbReference>
<evidence type="ECO:0000313" key="9">
    <source>
        <dbReference type="EMBL" id="PWA58197.1"/>
    </source>
</evidence>
<protein>
    <submittedName>
        <fullName evidence="9">Protein kinase-like domain-containing protein</fullName>
    </submittedName>
</protein>
<comment type="caution">
    <text evidence="9">The sequence shown here is derived from an EMBL/GenBank/DDBJ whole genome shotgun (WGS) entry which is preliminary data.</text>
</comment>
<dbReference type="Gene3D" id="3.30.200.20">
    <property type="entry name" value="Phosphorylase Kinase, domain 1"/>
    <property type="match status" value="1"/>
</dbReference>
<keyword evidence="6" id="KW-0812">Transmembrane</keyword>
<dbReference type="AlphaFoldDB" id="A0A2U1MAD5"/>
<evidence type="ECO:0000256" key="2">
    <source>
        <dbReference type="ARBA" id="ARBA00022614"/>
    </source>
</evidence>
<dbReference type="GO" id="GO:0004674">
    <property type="term" value="F:protein serine/threonine kinase activity"/>
    <property type="evidence" value="ECO:0007669"/>
    <property type="project" value="UniProtKB-EC"/>
</dbReference>
<proteinExistence type="predicted"/>
<dbReference type="PROSITE" id="PS51257">
    <property type="entry name" value="PROKAR_LIPOPROTEIN"/>
    <property type="match status" value="1"/>
</dbReference>
<keyword evidence="10" id="KW-1185">Reference proteome</keyword>
<dbReference type="InterPro" id="IPR055414">
    <property type="entry name" value="LRR_R13L4/SHOC2-like"/>
</dbReference>
<comment type="subcellular location">
    <subcellularLocation>
        <location evidence="1">Membrane</location>
    </subcellularLocation>
</comment>
<evidence type="ECO:0000259" key="8">
    <source>
        <dbReference type="PROSITE" id="PS50011"/>
    </source>
</evidence>
<keyword evidence="6" id="KW-1133">Transmembrane helix</keyword>
<feature type="binding site" evidence="5">
    <location>
        <position position="330"/>
    </location>
    <ligand>
        <name>ATP</name>
        <dbReference type="ChEBI" id="CHEBI:30616"/>
    </ligand>
</feature>
<dbReference type="InterPro" id="IPR001245">
    <property type="entry name" value="Ser-Thr/Tyr_kinase_cat_dom"/>
</dbReference>
<dbReference type="STRING" id="35608.A0A2U1MAD5"/>
<evidence type="ECO:0000256" key="7">
    <source>
        <dbReference type="SAM" id="SignalP"/>
    </source>
</evidence>
<keyword evidence="5" id="KW-0067">ATP-binding</keyword>
<keyword evidence="2" id="KW-0433">Leucine-rich repeat</keyword>
<dbReference type="Proteomes" id="UP000245207">
    <property type="component" value="Unassembled WGS sequence"/>
</dbReference>
<feature type="transmembrane region" description="Helical" evidence="6">
    <location>
        <begin position="239"/>
        <end position="262"/>
    </location>
</feature>
<dbReference type="PANTHER" id="PTHR47988">
    <property type="entry name" value="SOMATIC EMBRYOGENESIS RECEPTOR KINASE 1"/>
    <property type="match status" value="1"/>
</dbReference>
<dbReference type="GO" id="GO:0016020">
    <property type="term" value="C:membrane"/>
    <property type="evidence" value="ECO:0007669"/>
    <property type="project" value="UniProtKB-SubCell"/>
</dbReference>
<dbReference type="InterPro" id="IPR013210">
    <property type="entry name" value="LRR_N_plant-typ"/>
</dbReference>
<dbReference type="SUPFAM" id="SSF56112">
    <property type="entry name" value="Protein kinase-like (PK-like)"/>
    <property type="match status" value="1"/>
</dbReference>
<reference evidence="9 10" key="1">
    <citation type="journal article" date="2018" name="Mol. Plant">
        <title>The genome of Artemisia annua provides insight into the evolution of Asteraceae family and artemisinin biosynthesis.</title>
        <authorList>
            <person name="Shen Q."/>
            <person name="Zhang L."/>
            <person name="Liao Z."/>
            <person name="Wang S."/>
            <person name="Yan T."/>
            <person name="Shi P."/>
            <person name="Liu M."/>
            <person name="Fu X."/>
            <person name="Pan Q."/>
            <person name="Wang Y."/>
            <person name="Lv Z."/>
            <person name="Lu X."/>
            <person name="Zhang F."/>
            <person name="Jiang W."/>
            <person name="Ma Y."/>
            <person name="Chen M."/>
            <person name="Hao X."/>
            <person name="Li L."/>
            <person name="Tang Y."/>
            <person name="Lv G."/>
            <person name="Zhou Y."/>
            <person name="Sun X."/>
            <person name="Brodelius P.E."/>
            <person name="Rose J.K.C."/>
            <person name="Tang K."/>
        </authorList>
    </citation>
    <scope>NUCLEOTIDE SEQUENCE [LARGE SCALE GENOMIC DNA]</scope>
    <source>
        <strain evidence="10">cv. Huhao1</strain>
        <tissue evidence="9">Leaf</tissue>
    </source>
</reference>
<keyword evidence="9" id="KW-0418">Kinase</keyword>
<keyword evidence="9" id="KW-0808">Transferase</keyword>
<feature type="chain" id="PRO_5015396389" evidence="7">
    <location>
        <begin position="24"/>
        <end position="439"/>
    </location>
</feature>
<dbReference type="InterPro" id="IPR017441">
    <property type="entry name" value="Protein_kinase_ATP_BS"/>
</dbReference>
<dbReference type="Pfam" id="PF23598">
    <property type="entry name" value="LRR_14"/>
    <property type="match status" value="1"/>
</dbReference>
<dbReference type="FunFam" id="3.30.200.20:FF:000015">
    <property type="entry name" value="Somatic embryogenesis receptor kinase 1"/>
    <property type="match status" value="1"/>
</dbReference>
<evidence type="ECO:0000256" key="4">
    <source>
        <dbReference type="ARBA" id="ARBA00022737"/>
    </source>
</evidence>
<sequence>MRVQAKISTFFLLFFLFLSCSNGLLSPKGVNFEVQALMGIKASLLDPHGVLENWDADAVDPCSWTMVTCSAQSLVIGLGTPSQNLSGTLAPSIGNLTNLQIVLLQNNNITGSIPKEIGKLKMLQTLDLSDNHFTNGIPSSLGYLTALQYMRLNNNSLSGSIPESVVSMTQLAFVDLSFNNLSGPVPRFPSKTFNIVGNPLMCPTGSEEQCVGMTLMPISMPLNNTQTVTTTPRRKTHKLALAIGISLGCVFLLAFGVALIWWRRRRNQEPFFDIKDKHHEEVSLGNLRKFQLRELQIATRNFSNKNILGKGGFGHVYKGTLQDGTSVAVKRLKDGGAAGGERQFQTEVEMISLAVHRNLLRLYGFCMTPTEKLLVYPYMSNGSVASRLKGKFTVFTALYYGIESTAKFRTPELSSSERYSDLTDDSSLLGQAIELSGPR</sequence>
<accession>A0A2U1MAD5</accession>
<dbReference type="EMBL" id="PKPP01005965">
    <property type="protein sequence ID" value="PWA58197.1"/>
    <property type="molecule type" value="Genomic_DNA"/>
</dbReference>
<dbReference type="Gene3D" id="3.80.10.10">
    <property type="entry name" value="Ribonuclease Inhibitor"/>
    <property type="match status" value="1"/>
</dbReference>
<evidence type="ECO:0000256" key="3">
    <source>
        <dbReference type="ARBA" id="ARBA00022729"/>
    </source>
</evidence>
<dbReference type="InterPro" id="IPR000719">
    <property type="entry name" value="Prot_kinase_dom"/>
</dbReference>
<evidence type="ECO:0000313" key="10">
    <source>
        <dbReference type="Proteomes" id="UP000245207"/>
    </source>
</evidence>
<evidence type="ECO:0000256" key="1">
    <source>
        <dbReference type="ARBA" id="ARBA00004370"/>
    </source>
</evidence>
<keyword evidence="6" id="KW-0472">Membrane</keyword>
<dbReference type="PROSITE" id="PS00107">
    <property type="entry name" value="PROTEIN_KINASE_ATP"/>
    <property type="match status" value="1"/>
</dbReference>
<dbReference type="SUPFAM" id="SSF52058">
    <property type="entry name" value="L domain-like"/>
    <property type="match status" value="1"/>
</dbReference>
<keyword evidence="5" id="KW-0547">Nucleotide-binding</keyword>
<organism evidence="9 10">
    <name type="scientific">Artemisia annua</name>
    <name type="common">Sweet wormwood</name>
    <dbReference type="NCBI Taxonomy" id="35608"/>
    <lineage>
        <taxon>Eukaryota</taxon>
        <taxon>Viridiplantae</taxon>
        <taxon>Streptophyta</taxon>
        <taxon>Embryophyta</taxon>
        <taxon>Tracheophyta</taxon>
        <taxon>Spermatophyta</taxon>
        <taxon>Magnoliopsida</taxon>
        <taxon>eudicotyledons</taxon>
        <taxon>Gunneridae</taxon>
        <taxon>Pentapetalae</taxon>
        <taxon>asterids</taxon>
        <taxon>campanulids</taxon>
        <taxon>Asterales</taxon>
        <taxon>Asteraceae</taxon>
        <taxon>Asteroideae</taxon>
        <taxon>Anthemideae</taxon>
        <taxon>Artemisiinae</taxon>
        <taxon>Artemisia</taxon>
    </lineage>
</organism>
<dbReference type="OrthoDB" id="749055at2759"/>
<keyword evidence="4" id="KW-0677">Repeat</keyword>
<dbReference type="Pfam" id="PF07714">
    <property type="entry name" value="PK_Tyr_Ser-Thr"/>
    <property type="match status" value="1"/>
</dbReference>
<name>A0A2U1MAD5_ARTAN</name>
<keyword evidence="3 7" id="KW-0732">Signal</keyword>
<dbReference type="PROSITE" id="PS50011">
    <property type="entry name" value="PROTEIN_KINASE_DOM"/>
    <property type="match status" value="1"/>
</dbReference>
<feature type="domain" description="Protein kinase" evidence="8">
    <location>
        <begin position="302"/>
        <end position="439"/>
    </location>
</feature>
<evidence type="ECO:0000256" key="6">
    <source>
        <dbReference type="SAM" id="Phobius"/>
    </source>
</evidence>
<dbReference type="GO" id="GO:0005524">
    <property type="term" value="F:ATP binding"/>
    <property type="evidence" value="ECO:0007669"/>
    <property type="project" value="UniProtKB-UniRule"/>
</dbReference>
<evidence type="ECO:0000256" key="5">
    <source>
        <dbReference type="PROSITE-ProRule" id="PRU10141"/>
    </source>
</evidence>
<dbReference type="FunFam" id="3.80.10.10:FF:000021">
    <property type="entry name" value="Putative LRR receptor-like serine/threonine-protein kinase"/>
    <property type="match status" value="1"/>
</dbReference>
<feature type="signal peptide" evidence="7">
    <location>
        <begin position="1"/>
        <end position="23"/>
    </location>
</feature>